<dbReference type="GO" id="GO:0005856">
    <property type="term" value="C:cytoskeleton"/>
    <property type="evidence" value="ECO:0007669"/>
    <property type="project" value="UniProtKB-SubCell"/>
</dbReference>
<feature type="compositionally biased region" description="Basic residues" evidence="4">
    <location>
        <begin position="444"/>
        <end position="454"/>
    </location>
</feature>
<dbReference type="OrthoDB" id="120976at2759"/>
<dbReference type="InterPro" id="IPR032675">
    <property type="entry name" value="LRR_dom_sf"/>
</dbReference>
<dbReference type="VEuPathDB" id="TriTrypDB:BSAL_23255"/>
<dbReference type="AlphaFoldDB" id="A0A0S4JE53"/>
<keyword evidence="2" id="KW-0963">Cytoplasm</keyword>
<dbReference type="PANTHER" id="PTHR24107">
    <property type="entry name" value="YNEIN REGULATORY COMPLEX SUBUNIT 5"/>
    <property type="match status" value="1"/>
</dbReference>
<evidence type="ECO:0000313" key="5">
    <source>
        <dbReference type="EMBL" id="CUG89757.1"/>
    </source>
</evidence>
<dbReference type="SUPFAM" id="SSF52047">
    <property type="entry name" value="RNI-like"/>
    <property type="match status" value="1"/>
</dbReference>
<accession>A0A0S4JE53</accession>
<sequence length="454" mass="48245">MISEGSFFGEASPKQPSDYVNAAVEEAARAIHTATLPVNPKDPSNGILAWRLRPSEMRALAIQEFQEPPPEWGLKVNLANMYIGAQHTSTIAHALILNHTVTTVDLSCCDMGTNAAIELMHCLERNKTLKHLNISGNLIGPEGGVKAASSLLNKLETLHLACNELGDVGGAAIAEALRYSTTLKFLNLRGNHMRLYTLYSLMESLDPTLHSRLSDEMKTELASSRSTIREEEVKTRARLAHVAKELFASASGASSPLTITSALVGDRGNAFDQGSVTPAGTLARRGSVSSFLASSQTESLQEGGPSSTKKGSRNKNAMNFDRNVDVTEAGISPRSGKQPQPLAAAESPPKKDLKSSVALSIYGKKQTAAATVTSDAVSPTAVPLTTWDLAASPISAASASNPTCTVCNALWIHGNLDPVPKELVDLLNQILTTRVPQPPEGLNAKKKKGGRKGK</sequence>
<keyword evidence="3" id="KW-0206">Cytoskeleton</keyword>
<dbReference type="InterPro" id="IPR052410">
    <property type="entry name" value="DRC5"/>
</dbReference>
<reference evidence="6" key="1">
    <citation type="submission" date="2015-09" db="EMBL/GenBank/DDBJ databases">
        <authorList>
            <consortium name="Pathogen Informatics"/>
        </authorList>
    </citation>
    <scope>NUCLEOTIDE SEQUENCE [LARGE SCALE GENOMIC DNA]</scope>
    <source>
        <strain evidence="6">Lake Konstanz</strain>
    </source>
</reference>
<gene>
    <name evidence="5" type="ORF">BSAL_23255</name>
</gene>
<feature type="region of interest" description="Disordered" evidence="4">
    <location>
        <begin position="293"/>
        <end position="351"/>
    </location>
</feature>
<comment type="subcellular location">
    <subcellularLocation>
        <location evidence="1">Cytoplasm</location>
        <location evidence="1">Cytoskeleton</location>
    </subcellularLocation>
</comment>
<feature type="region of interest" description="Disordered" evidence="4">
    <location>
        <begin position="435"/>
        <end position="454"/>
    </location>
</feature>
<evidence type="ECO:0000256" key="3">
    <source>
        <dbReference type="ARBA" id="ARBA00023212"/>
    </source>
</evidence>
<evidence type="ECO:0000313" key="6">
    <source>
        <dbReference type="Proteomes" id="UP000051952"/>
    </source>
</evidence>
<feature type="compositionally biased region" description="Polar residues" evidence="4">
    <location>
        <begin position="293"/>
        <end position="317"/>
    </location>
</feature>
<proteinExistence type="predicted"/>
<organism evidence="5 6">
    <name type="scientific">Bodo saltans</name>
    <name type="common">Flagellated protozoan</name>
    <dbReference type="NCBI Taxonomy" id="75058"/>
    <lineage>
        <taxon>Eukaryota</taxon>
        <taxon>Discoba</taxon>
        <taxon>Euglenozoa</taxon>
        <taxon>Kinetoplastea</taxon>
        <taxon>Metakinetoplastina</taxon>
        <taxon>Eubodonida</taxon>
        <taxon>Bodonidae</taxon>
        <taxon>Bodo</taxon>
    </lineage>
</organism>
<dbReference type="EMBL" id="CYKH01001766">
    <property type="protein sequence ID" value="CUG89757.1"/>
    <property type="molecule type" value="Genomic_DNA"/>
</dbReference>
<evidence type="ECO:0000256" key="2">
    <source>
        <dbReference type="ARBA" id="ARBA00022490"/>
    </source>
</evidence>
<dbReference type="Pfam" id="PF13516">
    <property type="entry name" value="LRR_6"/>
    <property type="match status" value="3"/>
</dbReference>
<name>A0A0S4JE53_BODSA</name>
<dbReference type="Gene3D" id="3.80.10.10">
    <property type="entry name" value="Ribonuclease Inhibitor"/>
    <property type="match status" value="2"/>
</dbReference>
<keyword evidence="6" id="KW-1185">Reference proteome</keyword>
<dbReference type="Proteomes" id="UP000051952">
    <property type="component" value="Unassembled WGS sequence"/>
</dbReference>
<protein>
    <submittedName>
        <fullName evidence="5">Leucine-rich repeat protein, putative</fullName>
    </submittedName>
</protein>
<dbReference type="InterPro" id="IPR001611">
    <property type="entry name" value="Leu-rich_rpt"/>
</dbReference>
<evidence type="ECO:0000256" key="1">
    <source>
        <dbReference type="ARBA" id="ARBA00004245"/>
    </source>
</evidence>
<evidence type="ECO:0000256" key="4">
    <source>
        <dbReference type="SAM" id="MobiDB-lite"/>
    </source>
</evidence>
<dbReference type="SMART" id="SM00368">
    <property type="entry name" value="LRR_RI"/>
    <property type="match status" value="4"/>
</dbReference>